<protein>
    <submittedName>
        <fullName evidence="2">Uncharacterized protein</fullName>
    </submittedName>
</protein>
<reference evidence="2" key="1">
    <citation type="submission" date="2023-02" db="EMBL/GenBank/DDBJ databases">
        <title>Kitasatospora phosalacinea NBRC 14362.</title>
        <authorList>
            <person name="Ichikawa N."/>
            <person name="Sato H."/>
            <person name="Tonouchi N."/>
        </authorList>
    </citation>
    <scope>NUCLEOTIDE SEQUENCE</scope>
    <source>
        <strain evidence="2">NBRC 14362</strain>
    </source>
</reference>
<name>A0A9W6UQY0_9ACTN</name>
<evidence type="ECO:0000313" key="2">
    <source>
        <dbReference type="EMBL" id="GLW56010.1"/>
    </source>
</evidence>
<feature type="region of interest" description="Disordered" evidence="1">
    <location>
        <begin position="26"/>
        <end position="62"/>
    </location>
</feature>
<dbReference type="Proteomes" id="UP001165143">
    <property type="component" value="Unassembled WGS sequence"/>
</dbReference>
<accession>A0A9W6UQY0</accession>
<organism evidence="2 3">
    <name type="scientific">Kitasatospora phosalacinea</name>
    <dbReference type="NCBI Taxonomy" id="2065"/>
    <lineage>
        <taxon>Bacteria</taxon>
        <taxon>Bacillati</taxon>
        <taxon>Actinomycetota</taxon>
        <taxon>Actinomycetes</taxon>
        <taxon>Kitasatosporales</taxon>
        <taxon>Streptomycetaceae</taxon>
        <taxon>Kitasatospora</taxon>
    </lineage>
</organism>
<evidence type="ECO:0000313" key="3">
    <source>
        <dbReference type="Proteomes" id="UP001165143"/>
    </source>
</evidence>
<dbReference type="RefSeq" id="WP_033254024.1">
    <property type="nucleotide sequence ID" value="NZ_BSRX01000023.1"/>
</dbReference>
<sequence>MRRGGGRVVYGNGEQVATVADRLDAGSSPLEALDGPDFPLRTPRHRAPVTGRTATRPTTMAV</sequence>
<dbReference type="EMBL" id="BSRX01000023">
    <property type="protein sequence ID" value="GLW56010.1"/>
    <property type="molecule type" value="Genomic_DNA"/>
</dbReference>
<proteinExistence type="predicted"/>
<comment type="caution">
    <text evidence="2">The sequence shown here is derived from an EMBL/GenBank/DDBJ whole genome shotgun (WGS) entry which is preliminary data.</text>
</comment>
<dbReference type="AlphaFoldDB" id="A0A9W6UQY0"/>
<gene>
    <name evidence="2" type="ORF">Kpho01_40210</name>
</gene>
<feature type="compositionally biased region" description="Polar residues" evidence="1">
    <location>
        <begin position="52"/>
        <end position="62"/>
    </location>
</feature>
<dbReference type="OrthoDB" id="2676808at2"/>
<evidence type="ECO:0000256" key="1">
    <source>
        <dbReference type="SAM" id="MobiDB-lite"/>
    </source>
</evidence>